<sequence>MNDIQVRPARPDELQVLWEFEQGIILAERPFDKTLLPGHFHYYDLAKMIENEETEVVVAVQGDKLIGSGHARIMEAKPFNQFERYAFLGFMYVVPEMRGKGVNRLIIDALVQWAKNRGLEEIRLHVYSDNAPAIAAYEKVGFKKILTEMRLDLD</sequence>
<dbReference type="PROSITE" id="PS51186">
    <property type="entry name" value="GNAT"/>
    <property type="match status" value="1"/>
</dbReference>
<dbReference type="Pfam" id="PF00583">
    <property type="entry name" value="Acetyltransf_1"/>
    <property type="match status" value="1"/>
</dbReference>
<dbReference type="InterPro" id="IPR050832">
    <property type="entry name" value="Bact_Acetyltransf"/>
</dbReference>
<dbReference type="PANTHER" id="PTHR43877">
    <property type="entry name" value="AMINOALKYLPHOSPHONATE N-ACETYLTRANSFERASE-RELATED-RELATED"/>
    <property type="match status" value="1"/>
</dbReference>
<dbReference type="RefSeq" id="WP_138363355.1">
    <property type="nucleotide sequence ID" value="NZ_VCEJ01000002.1"/>
</dbReference>
<evidence type="ECO:0000313" key="4">
    <source>
        <dbReference type="EMBL" id="TLV02146.1"/>
    </source>
</evidence>
<dbReference type="Proteomes" id="UP000306402">
    <property type="component" value="Unassembled WGS sequence"/>
</dbReference>
<keyword evidence="2" id="KW-0012">Acyltransferase</keyword>
<dbReference type="GO" id="GO:0016747">
    <property type="term" value="F:acyltransferase activity, transferring groups other than amino-acyl groups"/>
    <property type="evidence" value="ECO:0007669"/>
    <property type="project" value="InterPro"/>
</dbReference>
<dbReference type="Gene3D" id="3.40.630.30">
    <property type="match status" value="1"/>
</dbReference>
<dbReference type="CDD" id="cd04301">
    <property type="entry name" value="NAT_SF"/>
    <property type="match status" value="1"/>
</dbReference>
<dbReference type="PANTHER" id="PTHR43877:SF2">
    <property type="entry name" value="AMINOALKYLPHOSPHONATE N-ACETYLTRANSFERASE-RELATED"/>
    <property type="match status" value="1"/>
</dbReference>
<reference evidence="4 5" key="1">
    <citation type="submission" date="2019-05" db="EMBL/GenBank/DDBJ databases">
        <authorList>
            <person name="Qu J.-H."/>
        </authorList>
    </citation>
    <scope>NUCLEOTIDE SEQUENCE [LARGE SCALE GENOMIC DNA]</scope>
    <source>
        <strain evidence="4 5">T17</strain>
    </source>
</reference>
<protein>
    <submittedName>
        <fullName evidence="4">GNAT family N-acetyltransferase</fullName>
    </submittedName>
</protein>
<evidence type="ECO:0000313" key="5">
    <source>
        <dbReference type="Proteomes" id="UP000306402"/>
    </source>
</evidence>
<dbReference type="AlphaFoldDB" id="A0A5R9L0R4"/>
<keyword evidence="5" id="KW-1185">Reference proteome</keyword>
<name>A0A5R9L0R4_9BACT</name>
<dbReference type="InterPro" id="IPR000182">
    <property type="entry name" value="GNAT_dom"/>
</dbReference>
<organism evidence="4 5">
    <name type="scientific">Dyadobacter luticola</name>
    <dbReference type="NCBI Taxonomy" id="1979387"/>
    <lineage>
        <taxon>Bacteria</taxon>
        <taxon>Pseudomonadati</taxon>
        <taxon>Bacteroidota</taxon>
        <taxon>Cytophagia</taxon>
        <taxon>Cytophagales</taxon>
        <taxon>Spirosomataceae</taxon>
        <taxon>Dyadobacter</taxon>
    </lineage>
</organism>
<dbReference type="EMBL" id="VCEJ01000002">
    <property type="protein sequence ID" value="TLV02146.1"/>
    <property type="molecule type" value="Genomic_DNA"/>
</dbReference>
<evidence type="ECO:0000256" key="2">
    <source>
        <dbReference type="ARBA" id="ARBA00023315"/>
    </source>
</evidence>
<accession>A0A5R9L0R4</accession>
<gene>
    <name evidence="4" type="ORF">FEN17_00445</name>
</gene>
<evidence type="ECO:0000256" key="1">
    <source>
        <dbReference type="ARBA" id="ARBA00022679"/>
    </source>
</evidence>
<keyword evidence="1 4" id="KW-0808">Transferase</keyword>
<feature type="domain" description="N-acetyltransferase" evidence="3">
    <location>
        <begin position="4"/>
        <end position="154"/>
    </location>
</feature>
<proteinExistence type="predicted"/>
<dbReference type="OrthoDB" id="9803233at2"/>
<comment type="caution">
    <text evidence="4">The sequence shown here is derived from an EMBL/GenBank/DDBJ whole genome shotgun (WGS) entry which is preliminary data.</text>
</comment>
<dbReference type="SUPFAM" id="SSF55729">
    <property type="entry name" value="Acyl-CoA N-acyltransferases (Nat)"/>
    <property type="match status" value="1"/>
</dbReference>
<dbReference type="InterPro" id="IPR016181">
    <property type="entry name" value="Acyl_CoA_acyltransferase"/>
</dbReference>
<evidence type="ECO:0000259" key="3">
    <source>
        <dbReference type="PROSITE" id="PS51186"/>
    </source>
</evidence>